<sequence>MRSIYFSLIFCVLCLLSSVGSAQVNNDTVFSVYSNQTELTAKRSVILKPGFFIPAGKNVRVFTGASFLKWAALSSAPSAGQNYILTRVFKKGDIKDEATAALNTYKTHEVNQTVQYFDGLGRPVQTILVQGSPNFADVVQQSVYDAFGREALKYQPYAVSSNGGAYRADGVAGVGAFYKTPTQGIAATVDPYAVTVFEPSPLGRVTEQGAFGSPWQPVAGRDDGHTQKIVYGSNADEVKLWVVSADGALGTTNYTAGKLYKTTAKDENWKPADLRAGTTDEYKDLKGRVVLKRIWENDTKSLSTYYVYDELGNLRYVLPPAVNKNGQSELSSFKESDELFKQFIYSYHYDGRGRVTEKKIPGKGWEWMVYNKQDQLVLSQDLNQRAAGQWTFTKYDVFGRVVSSGLYTDASDRVALQVKVNAQGNLSEARVATGMGYDNLSFPQTVTTYYVINYYDDYNFPGNIFGAPSNDQVKADRTRSLLTGSKVNTLGTADTLLSVYYYDKEARLVQRKSVNHLGGKDIINNAYNFAGELTGSTRSHTAGSTGAATSIANRYFYDHMGRKIATLENINNQGEVVLSQLDYTETGQLVSKQLHSTDDGASYLQRTSFAYNERGWLSKSLSNEFNLQLKYNEGDVAQWNGNISGQLWGRGKDKLDNTFTYSYDKLNRLTVAASPGLGESISYDEVGNIKTLNRDGQVNTYSVYTGNQLTKITGFTNSSYGYDDNGNLTSDSEKNIRLTYNYLNLPQTVIGSQNISYTYDAIGTKLRKKVGNVVTDYIGGIQHNTDGTIDIITTEEGLARNNGGTYRYEYNLSDHLGNVRYTFNRHPVTGAIQALQSDNYYAFGLRKVVQAGNNKYLYNSKELQEELGEYDYGARFYDPVIARWSVVDPLAEKMRRHSPYNYGFNNPIRFVDPDGMMPFTDLYNLRGNKIGTDGVNNGVNMVVTDNSEARQIARTRGNIDLNNVRSGVTLPSTTALRESVNVLDRTVANGGLREEVSIVMNSGTVVQGQTGPIPTITNNIQTAPSSLPNLPTGTTAADVETTIHSHPTTVQQVGSMIYPQSANNPSTGQGTDQTTFQQFGTNIIVGPLGSINPNSVTTNPNGSLNIPARSNGAVIYDRNSNPKVELKRDAIMRIINNP</sequence>
<feature type="signal peptide" evidence="1">
    <location>
        <begin position="1"/>
        <end position="22"/>
    </location>
</feature>
<dbReference type="Proteomes" id="UP000537718">
    <property type="component" value="Unassembled WGS sequence"/>
</dbReference>
<proteinExistence type="predicted"/>
<dbReference type="AlphaFoldDB" id="A0A7W8YQV6"/>
<evidence type="ECO:0000313" key="4">
    <source>
        <dbReference type="Proteomes" id="UP000537718"/>
    </source>
</evidence>
<name>A0A7W8YQV6_9SPHI</name>
<dbReference type="InterPro" id="IPR050708">
    <property type="entry name" value="T6SS_VgrG/RHS"/>
</dbReference>
<feature type="chain" id="PRO_5030698054" evidence="1">
    <location>
        <begin position="23"/>
        <end position="1138"/>
    </location>
</feature>
<dbReference type="NCBIfam" id="TIGR03696">
    <property type="entry name" value="Rhs_assc_core"/>
    <property type="match status" value="1"/>
</dbReference>
<dbReference type="EMBL" id="JACHCF010000002">
    <property type="protein sequence ID" value="MBB5620141.1"/>
    <property type="molecule type" value="Genomic_DNA"/>
</dbReference>
<gene>
    <name evidence="3" type="ORF">HDE69_001179</name>
</gene>
<dbReference type="Pfam" id="PF20041">
    <property type="entry name" value="DUF6443"/>
    <property type="match status" value="1"/>
</dbReference>
<comment type="caution">
    <text evidence="3">The sequence shown here is derived from an EMBL/GenBank/DDBJ whole genome shotgun (WGS) entry which is preliminary data.</text>
</comment>
<dbReference type="PANTHER" id="PTHR32305:SF15">
    <property type="entry name" value="PROTEIN RHSA-RELATED"/>
    <property type="match status" value="1"/>
</dbReference>
<keyword evidence="1" id="KW-0732">Signal</keyword>
<dbReference type="Gene3D" id="2.180.10.10">
    <property type="entry name" value="RHS repeat-associated core"/>
    <property type="match status" value="1"/>
</dbReference>
<dbReference type="PANTHER" id="PTHR32305">
    <property type="match status" value="1"/>
</dbReference>
<reference evidence="3 4" key="1">
    <citation type="submission" date="2020-08" db="EMBL/GenBank/DDBJ databases">
        <title>Genomic Encyclopedia of Type Strains, Phase IV (KMG-V): Genome sequencing to study the core and pangenomes of soil and plant-associated prokaryotes.</title>
        <authorList>
            <person name="Whitman W."/>
        </authorList>
    </citation>
    <scope>NUCLEOTIDE SEQUENCE [LARGE SCALE GENOMIC DNA]</scope>
    <source>
        <strain evidence="3 4">MP7CTX6</strain>
    </source>
</reference>
<evidence type="ECO:0000256" key="1">
    <source>
        <dbReference type="SAM" id="SignalP"/>
    </source>
</evidence>
<dbReference type="InterPro" id="IPR022385">
    <property type="entry name" value="Rhs_assc_core"/>
</dbReference>
<accession>A0A7W8YQV6</accession>
<protein>
    <submittedName>
        <fullName evidence="3">RHS repeat-associated protein</fullName>
    </submittedName>
</protein>
<organism evidence="3 4">
    <name type="scientific">Pedobacter cryoconitis</name>
    <dbReference type="NCBI Taxonomy" id="188932"/>
    <lineage>
        <taxon>Bacteria</taxon>
        <taxon>Pseudomonadati</taxon>
        <taxon>Bacteroidota</taxon>
        <taxon>Sphingobacteriia</taxon>
        <taxon>Sphingobacteriales</taxon>
        <taxon>Sphingobacteriaceae</taxon>
        <taxon>Pedobacter</taxon>
    </lineage>
</organism>
<evidence type="ECO:0000259" key="2">
    <source>
        <dbReference type="Pfam" id="PF20041"/>
    </source>
</evidence>
<feature type="domain" description="DUF6443" evidence="2">
    <location>
        <begin position="96"/>
        <end position="221"/>
    </location>
</feature>
<evidence type="ECO:0000313" key="3">
    <source>
        <dbReference type="EMBL" id="MBB5620141.1"/>
    </source>
</evidence>
<dbReference type="InterPro" id="IPR045619">
    <property type="entry name" value="DUF6443"/>
</dbReference>
<dbReference type="RefSeq" id="WP_183866174.1">
    <property type="nucleotide sequence ID" value="NZ_JACHCF010000002.1"/>
</dbReference>